<feature type="region of interest" description="Disordered" evidence="1">
    <location>
        <begin position="29"/>
        <end position="70"/>
    </location>
</feature>
<dbReference type="EMBL" id="CP003969">
    <property type="protein sequence ID" value="AGP38520.1"/>
    <property type="molecule type" value="Genomic_DNA"/>
</dbReference>
<dbReference type="STRING" id="1254432.SCE1572_31030"/>
<dbReference type="HOGENOM" id="CLU_2755765_0_0_7"/>
<dbReference type="AlphaFoldDB" id="S4Y2Y1"/>
<evidence type="ECO:0000256" key="1">
    <source>
        <dbReference type="SAM" id="MobiDB-lite"/>
    </source>
</evidence>
<accession>S4Y2Y1</accession>
<name>S4Y2Y1_SORCE</name>
<dbReference type="Proteomes" id="UP000014803">
    <property type="component" value="Chromosome"/>
</dbReference>
<protein>
    <submittedName>
        <fullName evidence="2">Uncharacterized protein</fullName>
    </submittedName>
</protein>
<feature type="compositionally biased region" description="Low complexity" evidence="1">
    <location>
        <begin position="30"/>
        <end position="41"/>
    </location>
</feature>
<evidence type="ECO:0000313" key="2">
    <source>
        <dbReference type="EMBL" id="AGP38520.1"/>
    </source>
</evidence>
<organism evidence="2 3">
    <name type="scientific">Sorangium cellulosum So0157-2</name>
    <dbReference type="NCBI Taxonomy" id="1254432"/>
    <lineage>
        <taxon>Bacteria</taxon>
        <taxon>Pseudomonadati</taxon>
        <taxon>Myxococcota</taxon>
        <taxon>Polyangia</taxon>
        <taxon>Polyangiales</taxon>
        <taxon>Polyangiaceae</taxon>
        <taxon>Sorangium</taxon>
    </lineage>
</organism>
<dbReference type="KEGG" id="scu:SCE1572_31030"/>
<reference evidence="2 3" key="1">
    <citation type="journal article" date="2013" name="Sci. Rep.">
        <title>Extraordinary expansion of a Sorangium cellulosum genome from an alkaline milieu.</title>
        <authorList>
            <person name="Han K."/>
            <person name="Li Z.F."/>
            <person name="Peng R."/>
            <person name="Zhu L.P."/>
            <person name="Zhou T."/>
            <person name="Wang L.G."/>
            <person name="Li S.G."/>
            <person name="Zhang X.B."/>
            <person name="Hu W."/>
            <person name="Wu Z.H."/>
            <person name="Qin N."/>
            <person name="Li Y.Z."/>
        </authorList>
    </citation>
    <scope>NUCLEOTIDE SEQUENCE [LARGE SCALE GENOMIC DNA]</scope>
    <source>
        <strain evidence="2 3">So0157-2</strain>
    </source>
</reference>
<sequence length="70" mass="7320">MPSAEASFATNGARCGGLAAVRPTAMFQYSSGTNASTSRSRSTMRRSATDCTRPADRPNASFDHTSAETS</sequence>
<evidence type="ECO:0000313" key="3">
    <source>
        <dbReference type="Proteomes" id="UP000014803"/>
    </source>
</evidence>
<proteinExistence type="predicted"/>
<gene>
    <name evidence="2" type="ORF">SCE1572_31030</name>
</gene>